<feature type="region of interest" description="Disordered" evidence="4">
    <location>
        <begin position="78"/>
        <end position="143"/>
    </location>
</feature>
<dbReference type="SUPFAM" id="SSF143414">
    <property type="entry name" value="CcmK-like"/>
    <property type="match status" value="1"/>
</dbReference>
<feature type="compositionally biased region" description="Basic residues" evidence="4">
    <location>
        <begin position="102"/>
        <end position="111"/>
    </location>
</feature>
<sequence length="143" mass="15619">MAKALGMIETRGLIGSIEAADVMVKAANVNLVKQEKIDAALVTILVEGDVSAVQAAVEAGRDAAQRVGELVAHYVIPHPDDQTREVLMKEDSPEQTKERKITKPRTAKKSKQKSETDSKQKPTFKNSSSFEDVPKDETNKEST</sequence>
<feature type="compositionally biased region" description="Basic and acidic residues" evidence="4">
    <location>
        <begin position="132"/>
        <end position="143"/>
    </location>
</feature>
<evidence type="ECO:0000256" key="2">
    <source>
        <dbReference type="ARBA" id="ARBA00024446"/>
    </source>
</evidence>
<dbReference type="CDD" id="cd07045">
    <property type="entry name" value="BMC_CcmK_like"/>
    <property type="match status" value="1"/>
</dbReference>
<keyword evidence="2" id="KW-1283">Bacterial microcompartment</keyword>
<dbReference type="Pfam" id="PF00936">
    <property type="entry name" value="BMC"/>
    <property type="match status" value="1"/>
</dbReference>
<dbReference type="RefSeq" id="WP_089531020.1">
    <property type="nucleotide sequence ID" value="NZ_CP022437.1"/>
</dbReference>
<dbReference type="KEGG" id="vne:CFK40_04655"/>
<gene>
    <name evidence="6" type="ORF">CFK40_04655</name>
</gene>
<proteinExistence type="inferred from homology"/>
<feature type="compositionally biased region" description="Polar residues" evidence="4">
    <location>
        <begin position="121"/>
        <end position="130"/>
    </location>
</feature>
<dbReference type="AlphaFoldDB" id="A0A221M9L1"/>
<evidence type="ECO:0000313" key="6">
    <source>
        <dbReference type="EMBL" id="ASN04348.1"/>
    </source>
</evidence>
<evidence type="ECO:0000313" key="7">
    <source>
        <dbReference type="Proteomes" id="UP000204391"/>
    </source>
</evidence>
<dbReference type="OrthoDB" id="9812608at2"/>
<organism evidence="6 7">
    <name type="scientific">Virgibacillus necropolis</name>
    <dbReference type="NCBI Taxonomy" id="163877"/>
    <lineage>
        <taxon>Bacteria</taxon>
        <taxon>Bacillati</taxon>
        <taxon>Bacillota</taxon>
        <taxon>Bacilli</taxon>
        <taxon>Bacillales</taxon>
        <taxon>Bacillaceae</taxon>
        <taxon>Virgibacillus</taxon>
    </lineage>
</organism>
<evidence type="ECO:0000256" key="3">
    <source>
        <dbReference type="PROSITE-ProRule" id="PRU01278"/>
    </source>
</evidence>
<evidence type="ECO:0000256" key="4">
    <source>
        <dbReference type="SAM" id="MobiDB-lite"/>
    </source>
</evidence>
<dbReference type="PANTHER" id="PTHR33941:SF11">
    <property type="entry name" value="BACTERIAL MICROCOMPARTMENT SHELL PROTEIN PDUJ"/>
    <property type="match status" value="1"/>
</dbReference>
<keyword evidence="7" id="KW-1185">Reference proteome</keyword>
<comment type="similarity">
    <text evidence="3">Belongs to the bacterial microcompartments protein family.</text>
</comment>
<accession>A0A221M9L1</accession>
<dbReference type="Gene3D" id="3.30.70.1710">
    <property type="match status" value="1"/>
</dbReference>
<dbReference type="GO" id="GO:0031469">
    <property type="term" value="C:bacterial microcompartment"/>
    <property type="evidence" value="ECO:0007669"/>
    <property type="project" value="UniProtKB-SubCell"/>
</dbReference>
<evidence type="ECO:0000259" key="5">
    <source>
        <dbReference type="PROSITE" id="PS51930"/>
    </source>
</evidence>
<name>A0A221M9L1_9BACI</name>
<dbReference type="PANTHER" id="PTHR33941">
    <property type="entry name" value="PROPANEDIOL UTILIZATION PROTEIN PDUA"/>
    <property type="match status" value="1"/>
</dbReference>
<dbReference type="Proteomes" id="UP000204391">
    <property type="component" value="Chromosome"/>
</dbReference>
<evidence type="ECO:0000256" key="1">
    <source>
        <dbReference type="ARBA" id="ARBA00024322"/>
    </source>
</evidence>
<dbReference type="EMBL" id="CP022437">
    <property type="protein sequence ID" value="ASN04348.1"/>
    <property type="molecule type" value="Genomic_DNA"/>
</dbReference>
<reference evidence="6 7" key="1">
    <citation type="journal article" date="2003" name="Int. J. Syst. Evol. Microbiol.">
        <title>Virgibacillus carmonensis sp. nov., Virgibacillus necropolis sp. nov. and Virgibacillus picturae sp. nov., three novel species isolated from deteriorated mural paintings, transfer of the species of the genus salibacillus to Virgibacillus, as Virgibacillus marismortui comb. nov. and Virgibacillus salexigens comb. nov., and emended description of the genus Virgibacillus.</title>
        <authorList>
            <person name="Heyrman J."/>
            <person name="Logan N.A."/>
            <person name="Busse H.J."/>
            <person name="Balcaen A."/>
            <person name="Lebbe L."/>
            <person name="Rodriguez-Diaz M."/>
            <person name="Swings J."/>
            <person name="De Vos P."/>
        </authorList>
    </citation>
    <scope>NUCLEOTIDE SEQUENCE [LARGE SCALE GENOMIC DNA]</scope>
    <source>
        <strain evidence="6 7">LMG 19488</strain>
    </source>
</reference>
<dbReference type="SMART" id="SM00877">
    <property type="entry name" value="BMC"/>
    <property type="match status" value="1"/>
</dbReference>
<dbReference type="PROSITE" id="PS51930">
    <property type="entry name" value="BMC_2"/>
    <property type="match status" value="1"/>
</dbReference>
<feature type="domain" description="BMC" evidence="5">
    <location>
        <begin position="4"/>
        <end position="88"/>
    </location>
</feature>
<dbReference type="InterPro" id="IPR044872">
    <property type="entry name" value="CcmK/CsoS1_BMC"/>
</dbReference>
<dbReference type="InterPro" id="IPR037233">
    <property type="entry name" value="CcmK-like_sf"/>
</dbReference>
<comment type="subcellular location">
    <subcellularLocation>
        <location evidence="1">Bacterial microcompartment</location>
    </subcellularLocation>
</comment>
<protein>
    <submittedName>
        <fullName evidence="6">Ethanolamine utilization protein</fullName>
    </submittedName>
</protein>
<dbReference type="InterPro" id="IPR050575">
    <property type="entry name" value="BMC_shell"/>
</dbReference>
<feature type="compositionally biased region" description="Basic and acidic residues" evidence="4">
    <location>
        <begin position="78"/>
        <end position="101"/>
    </location>
</feature>
<dbReference type="InterPro" id="IPR000249">
    <property type="entry name" value="BMC_dom"/>
</dbReference>